<proteinExistence type="predicted"/>
<sequence length="134" mass="13946">MSEHPIQGLMGTTMEKIRDMVDVNTIIGDPIVTPDGTTIIPVSKVSFGFASGGSDIPSKIPKELFGGGSGAGVSIQPLGFLVVHQGDVRLLEMNGPGDSMGKALGLVPDVISKISDLFKKDKDQSKPEEAAPAD</sequence>
<dbReference type="InterPro" id="IPR014229">
    <property type="entry name" value="Spore_YtfJ"/>
</dbReference>
<dbReference type="Proteomes" id="UP000886749">
    <property type="component" value="Unassembled WGS sequence"/>
</dbReference>
<dbReference type="AlphaFoldDB" id="A0A9D1AJ71"/>
<evidence type="ECO:0000313" key="2">
    <source>
        <dbReference type="Proteomes" id="UP000886749"/>
    </source>
</evidence>
<protein>
    <submittedName>
        <fullName evidence="1">GerW family sporulation protein</fullName>
    </submittedName>
</protein>
<dbReference type="NCBIfam" id="TIGR02874">
    <property type="entry name" value="spore_ytfJ"/>
    <property type="match status" value="1"/>
</dbReference>
<comment type="caution">
    <text evidence="1">The sequence shown here is derived from an EMBL/GenBank/DDBJ whole genome shotgun (WGS) entry which is preliminary data.</text>
</comment>
<reference evidence="1" key="2">
    <citation type="journal article" date="2021" name="PeerJ">
        <title>Extensive microbial diversity within the chicken gut microbiome revealed by metagenomics and culture.</title>
        <authorList>
            <person name="Gilroy R."/>
            <person name="Ravi A."/>
            <person name="Getino M."/>
            <person name="Pursley I."/>
            <person name="Horton D.L."/>
            <person name="Alikhan N.F."/>
            <person name="Baker D."/>
            <person name="Gharbi K."/>
            <person name="Hall N."/>
            <person name="Watson M."/>
            <person name="Adriaenssens E.M."/>
            <person name="Foster-Nyarko E."/>
            <person name="Jarju S."/>
            <person name="Secka A."/>
            <person name="Antonio M."/>
            <person name="Oren A."/>
            <person name="Chaudhuri R.R."/>
            <person name="La Ragione R."/>
            <person name="Hildebrand F."/>
            <person name="Pallen M.J."/>
        </authorList>
    </citation>
    <scope>NUCLEOTIDE SEQUENCE</scope>
    <source>
        <strain evidence="1">CHK184-25365</strain>
    </source>
</reference>
<dbReference type="PANTHER" id="PTHR39162:SF1">
    <property type="entry name" value="SPORULATION PROTEIN YTFJ"/>
    <property type="match status" value="1"/>
</dbReference>
<reference evidence="1" key="1">
    <citation type="submission" date="2020-10" db="EMBL/GenBank/DDBJ databases">
        <authorList>
            <person name="Gilroy R."/>
        </authorList>
    </citation>
    <scope>NUCLEOTIDE SEQUENCE</scope>
    <source>
        <strain evidence="1">CHK184-25365</strain>
    </source>
</reference>
<accession>A0A9D1AJ71</accession>
<name>A0A9D1AJ71_9FIRM</name>
<dbReference type="EMBL" id="DVGY01000088">
    <property type="protein sequence ID" value="HIR40984.1"/>
    <property type="molecule type" value="Genomic_DNA"/>
</dbReference>
<gene>
    <name evidence="1" type="primary">ytfJ</name>
    <name evidence="1" type="ORF">IAB36_04050</name>
</gene>
<dbReference type="PIRSF" id="PIRSF021377">
    <property type="entry name" value="YtfJ"/>
    <property type="match status" value="1"/>
</dbReference>
<evidence type="ECO:0000313" key="1">
    <source>
        <dbReference type="EMBL" id="HIR40984.1"/>
    </source>
</evidence>
<organism evidence="1 2">
    <name type="scientific">Candidatus Egerieicola pullicola</name>
    <dbReference type="NCBI Taxonomy" id="2840775"/>
    <lineage>
        <taxon>Bacteria</taxon>
        <taxon>Bacillati</taxon>
        <taxon>Bacillota</taxon>
        <taxon>Clostridia</taxon>
        <taxon>Eubacteriales</taxon>
        <taxon>Oscillospiraceae</taxon>
        <taxon>Oscillospiraceae incertae sedis</taxon>
        <taxon>Candidatus Egerieicola</taxon>
    </lineage>
</organism>
<dbReference type="PANTHER" id="PTHR39162">
    <property type="entry name" value="GLL3345 PROTEIN"/>
    <property type="match status" value="1"/>
</dbReference>
<dbReference type="Pfam" id="PF09579">
    <property type="entry name" value="Spore_YtfJ"/>
    <property type="match status" value="1"/>
</dbReference>